<keyword evidence="5" id="KW-0732">Signal</keyword>
<dbReference type="Pfam" id="PF00331">
    <property type="entry name" value="Glyco_hydro_10"/>
    <property type="match status" value="1"/>
</dbReference>
<evidence type="ECO:0000256" key="6">
    <source>
        <dbReference type="ARBA" id="ARBA00022801"/>
    </source>
</evidence>
<dbReference type="InterPro" id="IPR017853">
    <property type="entry name" value="GH"/>
</dbReference>
<dbReference type="SUPFAM" id="SSF51445">
    <property type="entry name" value="(Trans)glycosidases"/>
    <property type="match status" value="1"/>
</dbReference>
<keyword evidence="7" id="KW-0119">Carbohydrate metabolism</keyword>
<evidence type="ECO:0000259" key="10">
    <source>
        <dbReference type="PROSITE" id="PS51760"/>
    </source>
</evidence>
<dbReference type="InterPro" id="IPR044846">
    <property type="entry name" value="GH10"/>
</dbReference>
<evidence type="ECO:0000256" key="2">
    <source>
        <dbReference type="ARBA" id="ARBA00007495"/>
    </source>
</evidence>
<dbReference type="InterPro" id="IPR001000">
    <property type="entry name" value="GH10_dom"/>
</dbReference>
<proteinExistence type="inferred from homology"/>
<evidence type="ECO:0000256" key="7">
    <source>
        <dbReference type="ARBA" id="ARBA00023277"/>
    </source>
</evidence>
<evidence type="ECO:0000256" key="8">
    <source>
        <dbReference type="ARBA" id="ARBA00023295"/>
    </source>
</evidence>
<keyword evidence="12" id="KW-1185">Reference proteome</keyword>
<evidence type="ECO:0000256" key="9">
    <source>
        <dbReference type="ARBA" id="ARBA00023326"/>
    </source>
</evidence>
<evidence type="ECO:0000256" key="3">
    <source>
        <dbReference type="ARBA" id="ARBA00012590"/>
    </source>
</evidence>
<dbReference type="AlphaFoldDB" id="A0A6P1M4V2"/>
<dbReference type="KEGG" id="taer:GT409_06355"/>
<protein>
    <recommendedName>
        <fullName evidence="3">endo-1,4-beta-xylanase</fullName>
        <ecNumber evidence="3">3.2.1.8</ecNumber>
    </recommendedName>
</protein>
<sequence length="363" mass="42105">MKRILPAVMLCANAIADPPEPDGPRLREIIEKNPALHGFYIGGTTGQEKLHKGPGTILSREFNYACPENDFKQNRIHPWPGKWNWVAADSWIEFCEEHSQLIRIHGPISPQCSEWAKEDTRTPEELSRNLEEFMTELCKRYNGNPQVRWLDVVNETVLPNGKWFGPKDGAKDWENPWPLIGYDETHPLRPPLYIKQAFKIANKYAPNILQIINQHGSMEEAMWNRIKALVPYLRENHLRVDGIGWQAHIDVGWENIPGHPDKLHALIDWAHRNDLSFHITEMNVWLDPAKPDYRAQADTFAAVLNILLDHRKSGEVTWNTWNISDATAWSRNRDKRGCLFDEHMQAKPAYYAIQKTLEEFKNE</sequence>
<name>A0A6P1M4V2_9BACT</name>
<evidence type="ECO:0000256" key="1">
    <source>
        <dbReference type="ARBA" id="ARBA00000681"/>
    </source>
</evidence>
<organism evidence="11 12">
    <name type="scientific">Tichowtungia aerotolerans</name>
    <dbReference type="NCBI Taxonomy" id="2697043"/>
    <lineage>
        <taxon>Bacteria</taxon>
        <taxon>Pseudomonadati</taxon>
        <taxon>Kiritimatiellota</taxon>
        <taxon>Tichowtungiia</taxon>
        <taxon>Tichowtungiales</taxon>
        <taxon>Tichowtungiaceae</taxon>
        <taxon>Tichowtungia</taxon>
    </lineage>
</organism>
<reference evidence="11 12" key="1">
    <citation type="submission" date="2020-01" db="EMBL/GenBank/DDBJ databases">
        <title>Ponticoccus aerotolerans gen. nov., sp. nov., an anaerobic bacterium and proposal of Ponticoccusceae fam. nov., Ponticoccusles ord. nov. and Ponticoccuse classis nov. in the phylum Kiritimatiellaeota.</title>
        <authorList>
            <person name="Zhou L.Y."/>
            <person name="Du Z.J."/>
        </authorList>
    </citation>
    <scope>NUCLEOTIDE SEQUENCE [LARGE SCALE GENOMIC DNA]</scope>
    <source>
        <strain evidence="11 12">S-5007</strain>
    </source>
</reference>
<dbReference type="GO" id="GO:0031176">
    <property type="term" value="F:endo-1,4-beta-xylanase activity"/>
    <property type="evidence" value="ECO:0007669"/>
    <property type="project" value="UniProtKB-EC"/>
</dbReference>
<keyword evidence="4" id="KW-0858">Xylan degradation</keyword>
<dbReference type="PANTHER" id="PTHR31490:SF88">
    <property type="entry name" value="BETA-XYLANASE"/>
    <property type="match status" value="1"/>
</dbReference>
<accession>A0A6P1M4V2</accession>
<dbReference type="EC" id="3.2.1.8" evidence="3"/>
<dbReference type="PROSITE" id="PS51760">
    <property type="entry name" value="GH10_2"/>
    <property type="match status" value="1"/>
</dbReference>
<dbReference type="Gene3D" id="3.20.20.80">
    <property type="entry name" value="Glycosidases"/>
    <property type="match status" value="1"/>
</dbReference>
<gene>
    <name evidence="11" type="ORF">GT409_06355</name>
</gene>
<feature type="domain" description="GH10" evidence="10">
    <location>
        <begin position="20"/>
        <end position="356"/>
    </location>
</feature>
<dbReference type="GO" id="GO:0045493">
    <property type="term" value="P:xylan catabolic process"/>
    <property type="evidence" value="ECO:0007669"/>
    <property type="project" value="UniProtKB-KW"/>
</dbReference>
<keyword evidence="8" id="KW-0326">Glycosidase</keyword>
<keyword evidence="6" id="KW-0378">Hydrolase</keyword>
<evidence type="ECO:0000256" key="4">
    <source>
        <dbReference type="ARBA" id="ARBA00022651"/>
    </source>
</evidence>
<dbReference type="Proteomes" id="UP000464954">
    <property type="component" value="Chromosome"/>
</dbReference>
<dbReference type="EMBL" id="CP047593">
    <property type="protein sequence ID" value="QHI69082.1"/>
    <property type="molecule type" value="Genomic_DNA"/>
</dbReference>
<comment type="similarity">
    <text evidence="2">Belongs to the glycosyl hydrolase 10 (cellulase F) family.</text>
</comment>
<evidence type="ECO:0000313" key="11">
    <source>
        <dbReference type="EMBL" id="QHI69082.1"/>
    </source>
</evidence>
<evidence type="ECO:0000313" key="12">
    <source>
        <dbReference type="Proteomes" id="UP000464954"/>
    </source>
</evidence>
<dbReference type="PANTHER" id="PTHR31490">
    <property type="entry name" value="GLYCOSYL HYDROLASE"/>
    <property type="match status" value="1"/>
</dbReference>
<dbReference type="RefSeq" id="WP_160628059.1">
    <property type="nucleotide sequence ID" value="NZ_CP047593.1"/>
</dbReference>
<comment type="catalytic activity">
    <reaction evidence="1">
        <text>Endohydrolysis of (1-&gt;4)-beta-D-xylosidic linkages in xylans.</text>
        <dbReference type="EC" id="3.2.1.8"/>
    </reaction>
</comment>
<evidence type="ECO:0000256" key="5">
    <source>
        <dbReference type="ARBA" id="ARBA00022729"/>
    </source>
</evidence>
<dbReference type="SMART" id="SM00633">
    <property type="entry name" value="Glyco_10"/>
    <property type="match status" value="1"/>
</dbReference>
<keyword evidence="9" id="KW-0624">Polysaccharide degradation</keyword>